<dbReference type="KEGG" id="tpep:A0127_06910"/>
<protein>
    <submittedName>
        <fullName evidence="1">Uncharacterized protein</fullName>
    </submittedName>
</protein>
<dbReference type="OrthoDB" id="85914at2157"/>
<reference evidence="2" key="1">
    <citation type="submission" date="2016-03" db="EMBL/GenBank/DDBJ databases">
        <authorList>
            <person name="Oger P.M."/>
        </authorList>
    </citation>
    <scope>NUCLEOTIDE SEQUENCE [LARGE SCALE GENOMIC DNA]</scope>
    <source>
        <strain evidence="2">OG-1</strain>
    </source>
</reference>
<dbReference type="Proteomes" id="UP000073604">
    <property type="component" value="Chromosome"/>
</dbReference>
<evidence type="ECO:0000313" key="2">
    <source>
        <dbReference type="Proteomes" id="UP000073604"/>
    </source>
</evidence>
<evidence type="ECO:0000313" key="1">
    <source>
        <dbReference type="EMBL" id="AMQ18918.1"/>
    </source>
</evidence>
<dbReference type="GeneID" id="27140264"/>
<name>A0A142CVW6_9EURY</name>
<organism evidence="1 2">
    <name type="scientific">Thermococcus peptonophilus</name>
    <dbReference type="NCBI Taxonomy" id="53952"/>
    <lineage>
        <taxon>Archaea</taxon>
        <taxon>Methanobacteriati</taxon>
        <taxon>Methanobacteriota</taxon>
        <taxon>Thermococci</taxon>
        <taxon>Thermococcales</taxon>
        <taxon>Thermococcaceae</taxon>
        <taxon>Thermococcus</taxon>
    </lineage>
</organism>
<dbReference type="EMBL" id="CP014750">
    <property type="protein sequence ID" value="AMQ18918.1"/>
    <property type="molecule type" value="Genomic_DNA"/>
</dbReference>
<accession>A0A142CVW6</accession>
<gene>
    <name evidence="1" type="ORF">A0127_06910</name>
</gene>
<sequence length="503" mass="55135">MRRGQIFSLDAMLSLVIIIMVVGTVSATSENLKNEITSLVGWYERANIAGNMLDVLLKTPGDPENWTDDPANAVMVGIESKLIPGTVDFLKLKALNSSLEEIAPILQKLSQGRDFMIEAYVSKYNVSVSGGSFPAVYLDNYEFDGSAFVFEKASGTEQKKVPIVDIFVKVAPSGQTYTAANICSYFASNQNMDLDPGSYLRVVVNTSTRIGNQNNKDLVVVPPNTTVEIYVNQSNSNGNDNNQGGGASNLQLSVDCDNSVPISVQITGQGNVIVRVSGKTGANLRVESKYVYPILLWEQRKPSYRFGVIALSNGTIEAQRDISVLKASMNASPWIETSRRLTIVSKKVVDLSRPASATEPVIYGVLRYSLPKSGYFVVNAGSVPQVDPQSEDIVVEYAHFVVASDNYTAAMGIFYNAKEDKVGAAISNTPGSNFTVYWGNSTSVKVPLGALFPTAKRGSFIAMWKFWENQTIQLDMFTVPNLDPYLLPKQEEMLIYLYVWDES</sequence>
<proteinExistence type="predicted"/>
<dbReference type="AlphaFoldDB" id="A0A142CVW6"/>
<dbReference type="STRING" id="53952.A0127_06910"/>
<dbReference type="RefSeq" id="WP_062389706.1">
    <property type="nucleotide sequence ID" value="NZ_CP014750.1"/>
</dbReference>
<keyword evidence="2" id="KW-1185">Reference proteome</keyword>